<name>A0A8X7XDQ2_POLSE</name>
<dbReference type="PANTHER" id="PTHR14647:SF57">
    <property type="entry name" value="GALACTOSE-3-O-SULFOTRANSFERASE 4"/>
    <property type="match status" value="1"/>
</dbReference>
<comment type="similarity">
    <text evidence="2">Belongs to the galactose-3-O-sulfotransferase family.</text>
</comment>
<keyword evidence="4" id="KW-0812">Transmembrane</keyword>
<gene>
    <name evidence="10" type="primary">Gal3st2_2</name>
    <name evidence="10" type="ORF">GTO96_0017220</name>
</gene>
<evidence type="ECO:0000256" key="6">
    <source>
        <dbReference type="ARBA" id="ARBA00022989"/>
    </source>
</evidence>
<keyword evidence="11" id="KW-1185">Reference proteome</keyword>
<dbReference type="SUPFAM" id="SSF52540">
    <property type="entry name" value="P-loop containing nucleoside triphosphate hydrolases"/>
    <property type="match status" value="1"/>
</dbReference>
<evidence type="ECO:0000256" key="7">
    <source>
        <dbReference type="ARBA" id="ARBA00023034"/>
    </source>
</evidence>
<feature type="non-terminal residue" evidence="10">
    <location>
        <position position="1"/>
    </location>
</feature>
<proteinExistence type="inferred from homology"/>
<dbReference type="EMBL" id="JAATIS010001721">
    <property type="protein sequence ID" value="KAG2465739.1"/>
    <property type="molecule type" value="Genomic_DNA"/>
</dbReference>
<dbReference type="InterPro" id="IPR027417">
    <property type="entry name" value="P-loop_NTPase"/>
</dbReference>
<dbReference type="GO" id="GO:0000139">
    <property type="term" value="C:Golgi membrane"/>
    <property type="evidence" value="ECO:0007669"/>
    <property type="project" value="UniProtKB-SubCell"/>
</dbReference>
<dbReference type="PANTHER" id="PTHR14647">
    <property type="entry name" value="GALACTOSE-3-O-SULFOTRANSFERASE"/>
    <property type="match status" value="1"/>
</dbReference>
<comment type="caution">
    <text evidence="10">The sequence shown here is derived from an EMBL/GenBank/DDBJ whole genome shotgun (WGS) entry which is preliminary data.</text>
</comment>
<keyword evidence="6" id="KW-1133">Transmembrane helix</keyword>
<dbReference type="Pfam" id="PF06990">
    <property type="entry name" value="Gal-3-0_sulfotr"/>
    <property type="match status" value="1"/>
</dbReference>
<comment type="subcellular location">
    <subcellularLocation>
        <location evidence="1">Golgi apparatus membrane</location>
        <topology evidence="1">Single-pass type II membrane protein</topology>
    </subcellularLocation>
</comment>
<accession>A0A8X7XDQ2</accession>
<evidence type="ECO:0000256" key="5">
    <source>
        <dbReference type="ARBA" id="ARBA00022968"/>
    </source>
</evidence>
<dbReference type="Proteomes" id="UP000886611">
    <property type="component" value="Unassembled WGS sequence"/>
</dbReference>
<dbReference type="GO" id="GO:0009247">
    <property type="term" value="P:glycolipid biosynthetic process"/>
    <property type="evidence" value="ECO:0007669"/>
    <property type="project" value="InterPro"/>
</dbReference>
<keyword evidence="8" id="KW-0472">Membrane</keyword>
<dbReference type="AlphaFoldDB" id="A0A8X7XDQ2"/>
<evidence type="ECO:0000256" key="9">
    <source>
        <dbReference type="ARBA" id="ARBA00023180"/>
    </source>
</evidence>
<keyword evidence="5" id="KW-0735">Signal-anchor</keyword>
<evidence type="ECO:0000313" key="10">
    <source>
        <dbReference type="EMBL" id="KAG2465739.1"/>
    </source>
</evidence>
<evidence type="ECO:0000256" key="8">
    <source>
        <dbReference type="ARBA" id="ARBA00023136"/>
    </source>
</evidence>
<dbReference type="InterPro" id="IPR009729">
    <property type="entry name" value="Gal-3-0_sulfotransfrase"/>
</dbReference>
<evidence type="ECO:0000256" key="3">
    <source>
        <dbReference type="ARBA" id="ARBA00022679"/>
    </source>
</evidence>
<evidence type="ECO:0000256" key="2">
    <source>
        <dbReference type="ARBA" id="ARBA00008124"/>
    </source>
</evidence>
<protein>
    <submittedName>
        <fullName evidence="10">G3ST2 sulfotransferase</fullName>
    </submittedName>
</protein>
<dbReference type="Gene3D" id="3.40.50.300">
    <property type="entry name" value="P-loop containing nucleotide triphosphate hydrolases"/>
    <property type="match status" value="1"/>
</dbReference>
<sequence length="507" mass="59132">MDSAEDITYFRERIEDLSEEITALAALLDSDIDETIFEIIEEHTERTLLHSSSGDAVRCTGRPSFDIPAESIEHLLLCDLKVRQIADLYGVSEKTITRRMSLFDIRSQWKGSEVHPLQKNKSDEKQSPRSCQPKMNVMFLKTHKTASSTILNLLCRFGEKHGLTFALPTKYRFGYPKFFSSRSIKGFSQQDGRVYNIMCHHMRFKRPEVQKVMPADTFYFTILRNPVTMAESAYTYFKFLVPSFYRSASFVNFIAHPWMYYHPKIQNSYLARNLLWFDFGFDHNANFSLQEAQIGVAEIQQSFNLILLADYFDQSMVLLRDALCWSLDDIVTFRLNSRSSDARKHLSQAQEDQVKQWNAMDWYLYQSFNKTFWQKVESFGKSRMDQEVASLQARRKELENLCLLQVRKGGQSKTGQARILAYDLNLNLSLPDKEHCLRMILTEYQYTDLLHKKQFPRTESVPKQPVAKSIRRAPIQGFGVNIKDSVIRRLDRSKKELLRGHGQRTPH</sequence>
<evidence type="ECO:0000256" key="1">
    <source>
        <dbReference type="ARBA" id="ARBA00004323"/>
    </source>
</evidence>
<organism evidence="10 11">
    <name type="scientific">Polypterus senegalus</name>
    <name type="common">Senegal bichir</name>
    <dbReference type="NCBI Taxonomy" id="55291"/>
    <lineage>
        <taxon>Eukaryota</taxon>
        <taxon>Metazoa</taxon>
        <taxon>Chordata</taxon>
        <taxon>Craniata</taxon>
        <taxon>Vertebrata</taxon>
        <taxon>Euteleostomi</taxon>
        <taxon>Actinopterygii</taxon>
        <taxon>Polypteriformes</taxon>
        <taxon>Polypteridae</taxon>
        <taxon>Polypterus</taxon>
    </lineage>
</organism>
<reference evidence="10 11" key="1">
    <citation type="journal article" date="2021" name="Cell">
        <title>Tracing the genetic footprints of vertebrate landing in non-teleost ray-finned fishes.</title>
        <authorList>
            <person name="Bi X."/>
            <person name="Wang K."/>
            <person name="Yang L."/>
            <person name="Pan H."/>
            <person name="Jiang H."/>
            <person name="Wei Q."/>
            <person name="Fang M."/>
            <person name="Yu H."/>
            <person name="Zhu C."/>
            <person name="Cai Y."/>
            <person name="He Y."/>
            <person name="Gan X."/>
            <person name="Zeng H."/>
            <person name="Yu D."/>
            <person name="Zhu Y."/>
            <person name="Jiang H."/>
            <person name="Qiu Q."/>
            <person name="Yang H."/>
            <person name="Zhang Y.E."/>
            <person name="Wang W."/>
            <person name="Zhu M."/>
            <person name="He S."/>
            <person name="Zhang G."/>
        </authorList>
    </citation>
    <scope>NUCLEOTIDE SEQUENCE [LARGE SCALE GENOMIC DNA]</scope>
    <source>
        <strain evidence="10">Bchr_013</strain>
    </source>
</reference>
<keyword evidence="9" id="KW-0325">Glycoprotein</keyword>
<keyword evidence="7" id="KW-0333">Golgi apparatus</keyword>
<evidence type="ECO:0000313" key="11">
    <source>
        <dbReference type="Proteomes" id="UP000886611"/>
    </source>
</evidence>
<evidence type="ECO:0000256" key="4">
    <source>
        <dbReference type="ARBA" id="ARBA00022692"/>
    </source>
</evidence>
<dbReference type="GO" id="GO:0001733">
    <property type="term" value="F:galactosylceramide sulfotransferase activity"/>
    <property type="evidence" value="ECO:0007669"/>
    <property type="project" value="InterPro"/>
</dbReference>
<feature type="non-terminal residue" evidence="10">
    <location>
        <position position="507"/>
    </location>
</feature>
<keyword evidence="3" id="KW-0808">Transferase</keyword>